<name>A0A918BTS8_9ACTN</name>
<accession>A0A918BTS8</accession>
<dbReference type="GO" id="GO:0030170">
    <property type="term" value="F:pyridoxal phosphate binding"/>
    <property type="evidence" value="ECO:0007669"/>
    <property type="project" value="InterPro"/>
</dbReference>
<dbReference type="InterPro" id="IPR015424">
    <property type="entry name" value="PyrdxlP-dep_Trfase"/>
</dbReference>
<dbReference type="SUPFAM" id="SSF53383">
    <property type="entry name" value="PLP-dependent transferases"/>
    <property type="match status" value="1"/>
</dbReference>
<keyword evidence="4" id="KW-0663">Pyridoxal phosphate</keyword>
<organism evidence="6 7">
    <name type="scientific">Streptomyces ruber</name>
    <dbReference type="NCBI Taxonomy" id="83378"/>
    <lineage>
        <taxon>Bacteria</taxon>
        <taxon>Bacillati</taxon>
        <taxon>Actinomycetota</taxon>
        <taxon>Actinomycetes</taxon>
        <taxon>Kitasatosporales</taxon>
        <taxon>Streptomycetaceae</taxon>
        <taxon>Streptomyces</taxon>
    </lineage>
</organism>
<evidence type="ECO:0000259" key="5">
    <source>
        <dbReference type="Pfam" id="PF00155"/>
    </source>
</evidence>
<keyword evidence="2 6" id="KW-0032">Aminotransferase</keyword>
<dbReference type="AlphaFoldDB" id="A0A918BTS8"/>
<gene>
    <name evidence="6" type="primary">avtA</name>
    <name evidence="6" type="ORF">GCM10010145_66890</name>
</gene>
<comment type="cofactor">
    <cofactor evidence="1">
        <name>pyridoxal 5'-phosphate</name>
        <dbReference type="ChEBI" id="CHEBI:597326"/>
    </cofactor>
</comment>
<comment type="caution">
    <text evidence="6">The sequence shown here is derived from an EMBL/GenBank/DDBJ whole genome shotgun (WGS) entry which is preliminary data.</text>
</comment>
<feature type="domain" description="Aminotransferase class I/classII large" evidence="5">
    <location>
        <begin position="25"/>
        <end position="353"/>
    </location>
</feature>
<dbReference type="Pfam" id="PF00155">
    <property type="entry name" value="Aminotran_1_2"/>
    <property type="match status" value="1"/>
</dbReference>
<dbReference type="InterPro" id="IPR050859">
    <property type="entry name" value="Class-I_PLP-dep_aminotransf"/>
</dbReference>
<evidence type="ECO:0000313" key="6">
    <source>
        <dbReference type="EMBL" id="GGQ88105.1"/>
    </source>
</evidence>
<sequence length="371" mass="39778">MCLMFAFGRGVPSPDLIDAAGLAHATRRALADDSDGMFGYGFPGGHPPLREWVAERHGVDASRVMITPGAMQAVALALETLIGTGSGSELLVDRPTYDMALRAVAARGVTVRQLDLGARWPGPVPAAERRCVYAVPTFRNPDGATMPLPERERLLEQAASGRVVVIEDDPYRELRFSGSPLPSFRRLGGLDRVVHVSSFSKTVCPGLRVGYVITDARRIGLLTAAANRTYLTPSMFAQAVAHHYVVGEPGGPGGLDRAVERMRTALAARADRLCGLLRDRLPQAAFTRPEGGYFLWLRLPEPVTAADVVRAARRRDVDVAAGTGFFLTGGEQYLRLCFAAEPQERMAEGVDRLAAAVEDAAAGATSQQGPC</sequence>
<proteinExistence type="predicted"/>
<evidence type="ECO:0000256" key="2">
    <source>
        <dbReference type="ARBA" id="ARBA00022576"/>
    </source>
</evidence>
<keyword evidence="3" id="KW-0808">Transferase</keyword>
<dbReference type="InterPro" id="IPR004839">
    <property type="entry name" value="Aminotransferase_I/II_large"/>
</dbReference>
<dbReference type="PANTHER" id="PTHR42790">
    <property type="entry name" value="AMINOTRANSFERASE"/>
    <property type="match status" value="1"/>
</dbReference>
<keyword evidence="7" id="KW-1185">Reference proteome</keyword>
<evidence type="ECO:0000256" key="4">
    <source>
        <dbReference type="ARBA" id="ARBA00022898"/>
    </source>
</evidence>
<reference evidence="6" key="1">
    <citation type="journal article" date="2014" name="Int. J. Syst. Evol. Microbiol.">
        <title>Complete genome sequence of Corynebacterium casei LMG S-19264T (=DSM 44701T), isolated from a smear-ripened cheese.</title>
        <authorList>
            <consortium name="US DOE Joint Genome Institute (JGI-PGF)"/>
            <person name="Walter F."/>
            <person name="Albersmeier A."/>
            <person name="Kalinowski J."/>
            <person name="Ruckert C."/>
        </authorList>
    </citation>
    <scope>NUCLEOTIDE SEQUENCE</scope>
    <source>
        <strain evidence="6">JCM 3131</strain>
    </source>
</reference>
<dbReference type="EMBL" id="BMQK01000027">
    <property type="protein sequence ID" value="GGQ88105.1"/>
    <property type="molecule type" value="Genomic_DNA"/>
</dbReference>
<evidence type="ECO:0000256" key="1">
    <source>
        <dbReference type="ARBA" id="ARBA00001933"/>
    </source>
</evidence>
<evidence type="ECO:0000313" key="7">
    <source>
        <dbReference type="Proteomes" id="UP000620156"/>
    </source>
</evidence>
<reference evidence="6" key="2">
    <citation type="submission" date="2020-09" db="EMBL/GenBank/DDBJ databases">
        <authorList>
            <person name="Sun Q."/>
            <person name="Ohkuma M."/>
        </authorList>
    </citation>
    <scope>NUCLEOTIDE SEQUENCE</scope>
    <source>
        <strain evidence="6">JCM 3131</strain>
    </source>
</reference>
<protein>
    <submittedName>
        <fullName evidence="6">2-aminoadipate aminotransferase</fullName>
    </submittedName>
</protein>
<dbReference type="PANTHER" id="PTHR42790:SF19">
    <property type="entry name" value="KYNURENINE_ALPHA-AMINOADIPATE AMINOTRANSFERASE, MITOCHONDRIAL"/>
    <property type="match status" value="1"/>
</dbReference>
<dbReference type="Gene3D" id="3.90.1150.10">
    <property type="entry name" value="Aspartate Aminotransferase, domain 1"/>
    <property type="match status" value="1"/>
</dbReference>
<dbReference type="GO" id="GO:0008483">
    <property type="term" value="F:transaminase activity"/>
    <property type="evidence" value="ECO:0007669"/>
    <property type="project" value="UniProtKB-KW"/>
</dbReference>
<dbReference type="InterPro" id="IPR015422">
    <property type="entry name" value="PyrdxlP-dep_Trfase_small"/>
</dbReference>
<dbReference type="Gene3D" id="3.40.640.10">
    <property type="entry name" value="Type I PLP-dependent aspartate aminotransferase-like (Major domain)"/>
    <property type="match status" value="1"/>
</dbReference>
<dbReference type="GO" id="GO:1901605">
    <property type="term" value="P:alpha-amino acid metabolic process"/>
    <property type="evidence" value="ECO:0007669"/>
    <property type="project" value="TreeGrafter"/>
</dbReference>
<dbReference type="CDD" id="cd00609">
    <property type="entry name" value="AAT_like"/>
    <property type="match status" value="1"/>
</dbReference>
<evidence type="ECO:0000256" key="3">
    <source>
        <dbReference type="ARBA" id="ARBA00022679"/>
    </source>
</evidence>
<dbReference type="Proteomes" id="UP000620156">
    <property type="component" value="Unassembled WGS sequence"/>
</dbReference>
<dbReference type="InterPro" id="IPR015421">
    <property type="entry name" value="PyrdxlP-dep_Trfase_major"/>
</dbReference>